<keyword evidence="6" id="KW-0539">Nucleus</keyword>
<dbReference type="GO" id="GO:0071144">
    <property type="term" value="C:heteromeric SMAD protein complex"/>
    <property type="evidence" value="ECO:0007669"/>
    <property type="project" value="TreeGrafter"/>
</dbReference>
<feature type="compositionally biased region" description="Low complexity" evidence="7">
    <location>
        <begin position="86"/>
        <end position="102"/>
    </location>
</feature>
<feature type="region of interest" description="Disordered" evidence="7">
    <location>
        <begin position="73"/>
        <end position="157"/>
    </location>
</feature>
<feature type="compositionally biased region" description="Basic and acidic residues" evidence="7">
    <location>
        <begin position="30"/>
        <end position="45"/>
    </location>
</feature>
<dbReference type="SMART" id="SM00523">
    <property type="entry name" value="DWA"/>
    <property type="match status" value="1"/>
</dbReference>
<dbReference type="GO" id="GO:0032924">
    <property type="term" value="P:activin receptor signaling pathway"/>
    <property type="evidence" value="ECO:0007669"/>
    <property type="project" value="TreeGrafter"/>
</dbReference>
<evidence type="ECO:0000259" key="8">
    <source>
        <dbReference type="PROSITE" id="PS51075"/>
    </source>
</evidence>
<dbReference type="SUPFAM" id="SSF56366">
    <property type="entry name" value="SMAD MH1 domain"/>
    <property type="match status" value="1"/>
</dbReference>
<comment type="caution">
    <text evidence="9">The sequence shown here is derived from an EMBL/GenBank/DDBJ whole genome shotgun (WGS) entry which is preliminary data.</text>
</comment>
<dbReference type="AlphaFoldDB" id="A0A8J5ZSG4"/>
<dbReference type="GO" id="GO:0030154">
    <property type="term" value="P:cell differentiation"/>
    <property type="evidence" value="ECO:0007669"/>
    <property type="project" value="TreeGrafter"/>
</dbReference>
<dbReference type="Pfam" id="PF03165">
    <property type="entry name" value="MH1"/>
    <property type="match status" value="1"/>
</dbReference>
<feature type="compositionally biased region" description="Pro residues" evidence="7">
    <location>
        <begin position="119"/>
        <end position="130"/>
    </location>
</feature>
<protein>
    <submittedName>
        <fullName evidence="9">Mothers against decapentaplegic-3</fullName>
    </submittedName>
</protein>
<feature type="compositionally biased region" description="Basic and acidic residues" evidence="7">
    <location>
        <begin position="1"/>
        <end position="22"/>
    </location>
</feature>
<dbReference type="GO" id="GO:0045944">
    <property type="term" value="P:positive regulation of transcription by RNA polymerase II"/>
    <property type="evidence" value="ECO:0007669"/>
    <property type="project" value="TreeGrafter"/>
</dbReference>
<evidence type="ECO:0000313" key="10">
    <source>
        <dbReference type="Proteomes" id="UP000700334"/>
    </source>
</evidence>
<organism evidence="9 10">
    <name type="scientific">Galemys pyrenaicus</name>
    <name type="common">Iberian desman</name>
    <name type="synonym">Pyrenean desman</name>
    <dbReference type="NCBI Taxonomy" id="202257"/>
    <lineage>
        <taxon>Eukaryota</taxon>
        <taxon>Metazoa</taxon>
        <taxon>Chordata</taxon>
        <taxon>Craniata</taxon>
        <taxon>Vertebrata</taxon>
        <taxon>Euteleostomi</taxon>
        <taxon>Mammalia</taxon>
        <taxon>Eutheria</taxon>
        <taxon>Laurasiatheria</taxon>
        <taxon>Eulipotyphla</taxon>
        <taxon>Talpidae</taxon>
        <taxon>Galemys</taxon>
    </lineage>
</organism>
<keyword evidence="4" id="KW-0805">Transcription regulation</keyword>
<keyword evidence="10" id="KW-1185">Reference proteome</keyword>
<keyword evidence="5" id="KW-0804">Transcription</keyword>
<dbReference type="GO" id="GO:0007179">
    <property type="term" value="P:transforming growth factor beta receptor signaling pathway"/>
    <property type="evidence" value="ECO:0007669"/>
    <property type="project" value="TreeGrafter"/>
</dbReference>
<feature type="region of interest" description="Disordered" evidence="7">
    <location>
        <begin position="1"/>
        <end position="48"/>
    </location>
</feature>
<proteinExistence type="predicted"/>
<evidence type="ECO:0000256" key="5">
    <source>
        <dbReference type="ARBA" id="ARBA00023163"/>
    </source>
</evidence>
<dbReference type="GO" id="GO:0000978">
    <property type="term" value="F:RNA polymerase II cis-regulatory region sequence-specific DNA binding"/>
    <property type="evidence" value="ECO:0007669"/>
    <property type="project" value="TreeGrafter"/>
</dbReference>
<feature type="compositionally biased region" description="Low complexity" evidence="7">
    <location>
        <begin position="136"/>
        <end position="154"/>
    </location>
</feature>
<reference evidence="9" key="1">
    <citation type="journal article" date="2021" name="Evol. Appl.">
        <title>The genome of the Pyrenean desman and the effects of bottlenecks and inbreeding on the genomic landscape of an endangered species.</title>
        <authorList>
            <person name="Escoda L."/>
            <person name="Castresana J."/>
        </authorList>
    </citation>
    <scope>NUCLEOTIDE SEQUENCE</scope>
    <source>
        <strain evidence="9">IBE-C5619</strain>
    </source>
</reference>
<dbReference type="InterPro" id="IPR036578">
    <property type="entry name" value="SMAD_MH1_sf"/>
</dbReference>
<dbReference type="InterPro" id="IPR003619">
    <property type="entry name" value="MAD_homology1_Dwarfin-type"/>
</dbReference>
<accession>A0A8J5ZSG4</accession>
<dbReference type="GO" id="GO:0070411">
    <property type="term" value="F:I-SMAD binding"/>
    <property type="evidence" value="ECO:0007669"/>
    <property type="project" value="TreeGrafter"/>
</dbReference>
<evidence type="ECO:0000256" key="1">
    <source>
        <dbReference type="ARBA" id="ARBA00004123"/>
    </source>
</evidence>
<name>A0A8J5ZSG4_GALPY</name>
<keyword evidence="3" id="KW-0963">Cytoplasm</keyword>
<evidence type="ECO:0000256" key="7">
    <source>
        <dbReference type="SAM" id="MobiDB-lite"/>
    </source>
</evidence>
<gene>
    <name evidence="9" type="ORF">J0S82_004221</name>
</gene>
<sequence>MERRLHADLHETQTRSGRERGARPGPAEGAGERAGKEEGSGEARLLRRRDLRFKASEAGKVWLGVGLSFLEAAPKQNSYPVRKPKLSSATRSLAATASAPRSGPSRPGVAAVRRSVRLLPPPPPFSPPWEPLGAQGRAPSPAGRSAAARPGAPATMSSILPFTPPIVKRLLGWKKGEQNGQEEKWCEKAVKSLVKKLKKTGQLDELEKAITTQNVNTKCITIPRSEDELYSQEGSGSPSVQVSLQDTAGWELVRALELSQQELLGLACVPGTAPGQPSSTCS</sequence>
<dbReference type="GO" id="GO:0009653">
    <property type="term" value="P:anatomical structure morphogenesis"/>
    <property type="evidence" value="ECO:0007669"/>
    <property type="project" value="TreeGrafter"/>
</dbReference>
<dbReference type="PANTHER" id="PTHR13703:SF53">
    <property type="entry name" value="MOTHERS AGAINST DECAPENTAPLEGIC HOMOLOG 3"/>
    <property type="match status" value="1"/>
</dbReference>
<dbReference type="OrthoDB" id="5794312at2759"/>
<dbReference type="GO" id="GO:0000981">
    <property type="term" value="F:DNA-binding transcription factor activity, RNA polymerase II-specific"/>
    <property type="evidence" value="ECO:0007669"/>
    <property type="project" value="TreeGrafter"/>
</dbReference>
<evidence type="ECO:0000256" key="6">
    <source>
        <dbReference type="ARBA" id="ARBA00023242"/>
    </source>
</evidence>
<dbReference type="PROSITE" id="PS51075">
    <property type="entry name" value="MH1"/>
    <property type="match status" value="1"/>
</dbReference>
<dbReference type="GO" id="GO:0060395">
    <property type="term" value="P:SMAD protein signal transduction"/>
    <property type="evidence" value="ECO:0007669"/>
    <property type="project" value="TreeGrafter"/>
</dbReference>
<evidence type="ECO:0000256" key="4">
    <source>
        <dbReference type="ARBA" id="ARBA00023015"/>
    </source>
</evidence>
<evidence type="ECO:0000256" key="2">
    <source>
        <dbReference type="ARBA" id="ARBA00004496"/>
    </source>
</evidence>
<feature type="domain" description="MH1" evidence="8">
    <location>
        <begin position="165"/>
        <end position="282"/>
    </location>
</feature>
<dbReference type="InterPro" id="IPR013019">
    <property type="entry name" value="MAD_homology_MH1"/>
</dbReference>
<dbReference type="InterPro" id="IPR013790">
    <property type="entry name" value="Dwarfin"/>
</dbReference>
<comment type="subcellular location">
    <subcellularLocation>
        <location evidence="2">Cytoplasm</location>
    </subcellularLocation>
    <subcellularLocation>
        <location evidence="1">Nucleus</location>
    </subcellularLocation>
</comment>
<dbReference type="GO" id="GO:0005737">
    <property type="term" value="C:cytoplasm"/>
    <property type="evidence" value="ECO:0007669"/>
    <property type="project" value="UniProtKB-SubCell"/>
</dbReference>
<evidence type="ECO:0000313" key="9">
    <source>
        <dbReference type="EMBL" id="KAG8506191.1"/>
    </source>
</evidence>
<evidence type="ECO:0000256" key="3">
    <source>
        <dbReference type="ARBA" id="ARBA00022490"/>
    </source>
</evidence>
<dbReference type="PANTHER" id="PTHR13703">
    <property type="entry name" value="SMAD"/>
    <property type="match status" value="1"/>
</dbReference>
<dbReference type="EMBL" id="JAGFMF010012177">
    <property type="protein sequence ID" value="KAG8506191.1"/>
    <property type="molecule type" value="Genomic_DNA"/>
</dbReference>
<dbReference type="Gene3D" id="3.90.520.10">
    <property type="entry name" value="SMAD MH1 domain"/>
    <property type="match status" value="1"/>
</dbReference>
<dbReference type="Proteomes" id="UP000700334">
    <property type="component" value="Unassembled WGS sequence"/>
</dbReference>